<dbReference type="EMBL" id="OJIN01000245">
    <property type="protein sequence ID" value="SPD76514.1"/>
    <property type="molecule type" value="Genomic_DNA"/>
</dbReference>
<name>A0A445N4A5_9BACT</name>
<dbReference type="Gene3D" id="2.30.30.100">
    <property type="match status" value="1"/>
</dbReference>
<evidence type="ECO:0000313" key="1">
    <source>
        <dbReference type="EMBL" id="SPD76514.1"/>
    </source>
</evidence>
<sequence>MGYLKGLQQYLNESYEFSIFDQAVSSQDTWEMYLHKFRVIKAKLIENLKYDIKIEIKDLGNEVIPKVNIKMLYPLTQAETVSGLIKTDDKVKDLNLEPILAPAKRYHIKNKSLFPLMIEKTVVFFTLLEGEMVRGVIAGFSRYEITVNLKGGIPVTLLRHSIFDLRDKKGRSYLKSFQEVHKDWEKSGLFVP</sequence>
<organism evidence="1">
    <name type="scientific">uncultured Desulfobacterium sp</name>
    <dbReference type="NCBI Taxonomy" id="201089"/>
    <lineage>
        <taxon>Bacteria</taxon>
        <taxon>Pseudomonadati</taxon>
        <taxon>Thermodesulfobacteriota</taxon>
        <taxon>Desulfobacteria</taxon>
        <taxon>Desulfobacterales</taxon>
        <taxon>Desulfobacteriaceae</taxon>
        <taxon>Desulfobacterium</taxon>
        <taxon>environmental samples</taxon>
    </lineage>
</organism>
<gene>
    <name evidence="1" type="ORF">PITCH_A980028</name>
</gene>
<proteinExistence type="predicted"/>
<reference evidence="1" key="1">
    <citation type="submission" date="2018-01" db="EMBL/GenBank/DDBJ databases">
        <authorList>
            <person name="Regsiter A."/>
            <person name="William W."/>
        </authorList>
    </citation>
    <scope>NUCLEOTIDE SEQUENCE</scope>
    <source>
        <strain evidence="1">TRIP AH-1</strain>
    </source>
</reference>
<accession>A0A445N4A5</accession>
<protein>
    <submittedName>
        <fullName evidence="1">Uncharacterized protein</fullName>
    </submittedName>
</protein>
<dbReference type="AlphaFoldDB" id="A0A445N4A5"/>